<protein>
    <submittedName>
        <fullName evidence="1">Glutathione-binding protein GST1</fullName>
    </submittedName>
</protein>
<accession>Q7M4A5</accession>
<keyword id="KW-0903">Direct protein sequencing</keyword>
<dbReference type="PIR" id="S53440">
    <property type="entry name" value="S53440"/>
</dbReference>
<sequence>PTLVYFPVRGRAEAMVRLLL</sequence>
<reference evidence="1" key="1">
    <citation type="journal article" date="1995" name="Biochem. J.">
        <title>Characterization of a glutathione S-transferase and a related glutathione-binding protein from gill of the blue mussel, Mytilus edulis.</title>
        <authorList>
            <person name="Fitzpatrick P.J."/>
            <person name="Krag T.O."/>
            <person name="Hojrup P."/>
            <person name="Sheehan D."/>
        </authorList>
    </citation>
    <scope>PROTEIN SEQUENCE</scope>
</reference>
<dbReference type="AlphaFoldDB" id="Q7M4A5"/>
<evidence type="ECO:0000313" key="1">
    <source>
        <dbReference type="PIR" id="S53440"/>
    </source>
</evidence>
<organism evidence="1">
    <name type="scientific">Mytilus edulis</name>
    <name type="common">Blue mussel</name>
    <dbReference type="NCBI Taxonomy" id="6550"/>
    <lineage>
        <taxon>Eukaryota</taxon>
        <taxon>Metazoa</taxon>
        <taxon>Spiralia</taxon>
        <taxon>Lophotrochozoa</taxon>
        <taxon>Mollusca</taxon>
        <taxon>Bivalvia</taxon>
        <taxon>Autobranchia</taxon>
        <taxon>Pteriomorphia</taxon>
        <taxon>Mytilida</taxon>
        <taxon>Mytiloidea</taxon>
        <taxon>Mytilidae</taxon>
        <taxon>Mytilinae</taxon>
        <taxon>Mytilus</taxon>
    </lineage>
</organism>
<name>Q7M4A5_MYTED</name>
<proteinExistence type="evidence at protein level"/>